<gene>
    <name evidence="1" type="ORF">MENTE1834_LOCUS20614</name>
</gene>
<sequence>MLNRGSNVSSSIFKTVSILLWFSAFVLLFGCWVKCDLVGHGRHELRDGKVEKLMVNTMIAETPEDLEQYKKLPGACDVEMDKDGNIIIWYLKHTKTKEDGCSADFVTTQHDSFLLEFGIWHNSELSDCLDFAGGTGDKADSLENYATLNENRYISNISSYNKKLFLFRFAFSFSLKGSEFDRIKYGPLYGNDDDCTDGEMCRFGKGKCLKAADYSVGWARIKENIVDSLQAIGEVDLSACRRYYSNYVKKTSFGETYTTFNIKFSRNGHDTSCGPPRMRKDKFKKAMHCFKMENLHVPEGWKIMDPNYIDQKYQNLLTFHILPVTAMRETMQNIEKCNGECDKESTMQKCEKMSVKFVSLL</sequence>
<dbReference type="Proteomes" id="UP001497535">
    <property type="component" value="Unassembled WGS sequence"/>
</dbReference>
<keyword evidence="2" id="KW-1185">Reference proteome</keyword>
<comment type="caution">
    <text evidence="1">The sequence shown here is derived from an EMBL/GenBank/DDBJ whole genome shotgun (WGS) entry which is preliminary data.</text>
</comment>
<name>A0ACB0Z4M9_MELEN</name>
<dbReference type="EMBL" id="CAVMJV010000024">
    <property type="protein sequence ID" value="CAK5073922.1"/>
    <property type="molecule type" value="Genomic_DNA"/>
</dbReference>
<reference evidence="1" key="1">
    <citation type="submission" date="2023-11" db="EMBL/GenBank/DDBJ databases">
        <authorList>
            <person name="Poullet M."/>
        </authorList>
    </citation>
    <scope>NUCLEOTIDE SEQUENCE</scope>
    <source>
        <strain evidence="1">E1834</strain>
    </source>
</reference>
<organism evidence="1 2">
    <name type="scientific">Meloidogyne enterolobii</name>
    <name type="common">Root-knot nematode worm</name>
    <name type="synonym">Meloidogyne mayaguensis</name>
    <dbReference type="NCBI Taxonomy" id="390850"/>
    <lineage>
        <taxon>Eukaryota</taxon>
        <taxon>Metazoa</taxon>
        <taxon>Ecdysozoa</taxon>
        <taxon>Nematoda</taxon>
        <taxon>Chromadorea</taxon>
        <taxon>Rhabditida</taxon>
        <taxon>Tylenchina</taxon>
        <taxon>Tylenchomorpha</taxon>
        <taxon>Tylenchoidea</taxon>
        <taxon>Meloidogynidae</taxon>
        <taxon>Meloidogyninae</taxon>
        <taxon>Meloidogyne</taxon>
    </lineage>
</organism>
<evidence type="ECO:0000313" key="2">
    <source>
        <dbReference type="Proteomes" id="UP001497535"/>
    </source>
</evidence>
<accession>A0ACB0Z4M9</accession>
<proteinExistence type="predicted"/>
<evidence type="ECO:0000313" key="1">
    <source>
        <dbReference type="EMBL" id="CAK5073922.1"/>
    </source>
</evidence>
<protein>
    <submittedName>
        <fullName evidence="1">Uncharacterized protein</fullName>
    </submittedName>
</protein>